<keyword evidence="1" id="KW-0121">Carboxypeptidase</keyword>
<keyword evidence="1" id="KW-0645">Protease</keyword>
<gene>
    <name evidence="1" type="ORF">IAB82_07765</name>
</gene>
<name>A0A9D9IHC3_9BACT</name>
<keyword evidence="1" id="KW-0378">Hydrolase</keyword>
<accession>A0A9D9IHC3</accession>
<reference evidence="1" key="1">
    <citation type="submission" date="2020-10" db="EMBL/GenBank/DDBJ databases">
        <authorList>
            <person name="Gilroy R."/>
        </authorList>
    </citation>
    <scope>NUCLEOTIDE SEQUENCE</scope>
    <source>
        <strain evidence="1">B2-22910</strain>
    </source>
</reference>
<reference evidence="1" key="2">
    <citation type="journal article" date="2021" name="PeerJ">
        <title>Extensive microbial diversity within the chicken gut microbiome revealed by metagenomics and culture.</title>
        <authorList>
            <person name="Gilroy R."/>
            <person name="Ravi A."/>
            <person name="Getino M."/>
            <person name="Pursley I."/>
            <person name="Horton D.L."/>
            <person name="Alikhan N.F."/>
            <person name="Baker D."/>
            <person name="Gharbi K."/>
            <person name="Hall N."/>
            <person name="Watson M."/>
            <person name="Adriaenssens E.M."/>
            <person name="Foster-Nyarko E."/>
            <person name="Jarju S."/>
            <person name="Secka A."/>
            <person name="Antonio M."/>
            <person name="Oren A."/>
            <person name="Chaudhuri R.R."/>
            <person name="La Ragione R."/>
            <person name="Hildebrand F."/>
            <person name="Pallen M.J."/>
        </authorList>
    </citation>
    <scope>NUCLEOTIDE SEQUENCE</scope>
    <source>
        <strain evidence="1">B2-22910</strain>
    </source>
</reference>
<proteinExistence type="predicted"/>
<dbReference type="Proteomes" id="UP000823603">
    <property type="component" value="Unassembled WGS sequence"/>
</dbReference>
<organism evidence="1 2">
    <name type="scientific">Candidatus Cryptobacteroides faecavium</name>
    <dbReference type="NCBI Taxonomy" id="2840762"/>
    <lineage>
        <taxon>Bacteria</taxon>
        <taxon>Pseudomonadati</taxon>
        <taxon>Bacteroidota</taxon>
        <taxon>Bacteroidia</taxon>
        <taxon>Bacteroidales</taxon>
        <taxon>Candidatus Cryptobacteroides</taxon>
    </lineage>
</organism>
<sequence>YIMTLQARTHNAENGNDVRWGVRVIDITDMVNPTSNLITGVQEFSNTSYEQKTINLSEYIGKEVIIAVGIFRAKTGNYYNQFVMRTMSFAKEANVGDNYLPGTEVAGLSGWHMTNEMVRSTMTNPERSFTGISTGDVKPQEGVGYQPWNGTNHIADQWAFMYVNKDVEPTASEGFVIKVRSDASANTVTPESYFYAKFAIDANRDHLTFVTRNMDDNKATYFKMTAITEDGEVTHLQPVAHKATQAEAAADGCWKFINNAGDPGHADAYATFEYDLSGYTGENIVLAVGIFKGETTDGEQKLCINSINLD</sequence>
<evidence type="ECO:0000313" key="1">
    <source>
        <dbReference type="EMBL" id="MBO8471671.1"/>
    </source>
</evidence>
<comment type="caution">
    <text evidence="1">The sequence shown here is derived from an EMBL/GenBank/DDBJ whole genome shotgun (WGS) entry which is preliminary data.</text>
</comment>
<feature type="non-terminal residue" evidence="1">
    <location>
        <position position="1"/>
    </location>
</feature>
<dbReference type="EMBL" id="JADIMB010000116">
    <property type="protein sequence ID" value="MBO8471671.1"/>
    <property type="molecule type" value="Genomic_DNA"/>
</dbReference>
<dbReference type="AlphaFoldDB" id="A0A9D9IHC3"/>
<dbReference type="GO" id="GO:0004180">
    <property type="term" value="F:carboxypeptidase activity"/>
    <property type="evidence" value="ECO:0007669"/>
    <property type="project" value="UniProtKB-KW"/>
</dbReference>
<protein>
    <submittedName>
        <fullName evidence="1">Carboxypeptidase regulatory-like domain-containing protein</fullName>
    </submittedName>
</protein>
<evidence type="ECO:0000313" key="2">
    <source>
        <dbReference type="Proteomes" id="UP000823603"/>
    </source>
</evidence>